<feature type="transmembrane region" description="Helical" evidence="1">
    <location>
        <begin position="180"/>
        <end position="198"/>
    </location>
</feature>
<keyword evidence="1" id="KW-1133">Transmembrane helix</keyword>
<feature type="transmembrane region" description="Helical" evidence="1">
    <location>
        <begin position="157"/>
        <end position="174"/>
    </location>
</feature>
<dbReference type="VEuPathDB" id="TrichDB:TVAG_072530"/>
<protein>
    <submittedName>
        <fullName evidence="2">Uncharacterized protein</fullName>
    </submittedName>
</protein>
<keyword evidence="1" id="KW-0812">Transmembrane</keyword>
<keyword evidence="3" id="KW-1185">Reference proteome</keyword>
<dbReference type="KEGG" id="tva:4761607"/>
<evidence type="ECO:0000256" key="1">
    <source>
        <dbReference type="SAM" id="Phobius"/>
    </source>
</evidence>
<dbReference type="RefSeq" id="XP_001315983.1">
    <property type="nucleotide sequence ID" value="XM_001315948.1"/>
</dbReference>
<feature type="transmembrane region" description="Helical" evidence="1">
    <location>
        <begin position="38"/>
        <end position="62"/>
    </location>
</feature>
<dbReference type="Proteomes" id="UP000001542">
    <property type="component" value="Unassembled WGS sequence"/>
</dbReference>
<name>A2EUD6_TRIV3</name>
<feature type="transmembrane region" description="Helical" evidence="1">
    <location>
        <begin position="114"/>
        <end position="136"/>
    </location>
</feature>
<dbReference type="OrthoDB" id="10624913at2759"/>
<dbReference type="VEuPathDB" id="TrichDB:TVAGG3_0372810"/>
<feature type="transmembrane region" description="Helical" evidence="1">
    <location>
        <begin position="239"/>
        <end position="259"/>
    </location>
</feature>
<sequence>MAANLDSFIPGTLTYNAMSIITVFFHLVPLQYRRGSGHWILLAVNGLLLIFLIYIIITAFIYKKTSKVPKASTYILSIFMAIGPYLLVPISAQYAGQMISGNISGTLDVNAGNVIAYVSSFIAIALWAWIIIRAYSIALVFRPCSFASVEGSPQAKLLITTTVVTFASALTTNLTTYPSAAMMFVSIVLYLYCISTCFNCSSFIKRSHTILVLGGCVLSILLCIGNLYTIFARSPWTEVFFILFLAAAIVSFVSTFFYVKTRMVRELKILDEIDETQDISFLKRETKFKQLLSTGFLYAHPVCTSFRIFKLAVAQWPDALDVWAIYAKFLAIYPEQTLTLAFVAQTVSTMNTKNKALQSIILTTSGYVIKTRETKFTQQLKVKISKLAKLFNKTKSRLRNIWDLTLQGNINEMNIAIRSTKLSVNECEVEMNHLLMQYPNNRFVARQNTLFLSEIKGDPIAAKASLENLTKLQRGLQISEDTIHQLGIDSFPHIPETCTEIDGQTKTIAEAESMGVDELLVDDNINSNNMEAMQSIAKQIDNHIIPAISYIYKSTLIAYIFLILIPMIVMIVAFHFFAIEIEKPLDFMQGIARTRSIVSMLTGFTGRYLFQMLDDPKNTSRKIESPIDFP</sequence>
<feature type="transmembrane region" description="Helical" evidence="1">
    <location>
        <begin position="556"/>
        <end position="579"/>
    </location>
</feature>
<organism evidence="2 3">
    <name type="scientific">Trichomonas vaginalis (strain ATCC PRA-98 / G3)</name>
    <dbReference type="NCBI Taxonomy" id="412133"/>
    <lineage>
        <taxon>Eukaryota</taxon>
        <taxon>Metamonada</taxon>
        <taxon>Parabasalia</taxon>
        <taxon>Trichomonadida</taxon>
        <taxon>Trichomonadidae</taxon>
        <taxon>Trichomonas</taxon>
    </lineage>
</organism>
<proteinExistence type="predicted"/>
<reference evidence="2" key="1">
    <citation type="submission" date="2006-10" db="EMBL/GenBank/DDBJ databases">
        <authorList>
            <person name="Amadeo P."/>
            <person name="Zhao Q."/>
            <person name="Wortman J."/>
            <person name="Fraser-Liggett C."/>
            <person name="Carlton J."/>
        </authorList>
    </citation>
    <scope>NUCLEOTIDE SEQUENCE</scope>
    <source>
        <strain evidence="2">G3</strain>
    </source>
</reference>
<feature type="transmembrane region" description="Helical" evidence="1">
    <location>
        <begin position="12"/>
        <end position="32"/>
    </location>
</feature>
<feature type="transmembrane region" description="Helical" evidence="1">
    <location>
        <begin position="74"/>
        <end position="94"/>
    </location>
</feature>
<accession>A2EUD6</accession>
<keyword evidence="1" id="KW-0472">Membrane</keyword>
<reference evidence="2" key="2">
    <citation type="journal article" date="2007" name="Science">
        <title>Draft genome sequence of the sexually transmitted pathogen Trichomonas vaginalis.</title>
        <authorList>
            <person name="Carlton J.M."/>
            <person name="Hirt R.P."/>
            <person name="Silva J.C."/>
            <person name="Delcher A.L."/>
            <person name="Schatz M."/>
            <person name="Zhao Q."/>
            <person name="Wortman J.R."/>
            <person name="Bidwell S.L."/>
            <person name="Alsmark U.C.M."/>
            <person name="Besteiro S."/>
            <person name="Sicheritz-Ponten T."/>
            <person name="Noel C.J."/>
            <person name="Dacks J.B."/>
            <person name="Foster P.G."/>
            <person name="Simillion C."/>
            <person name="Van de Peer Y."/>
            <person name="Miranda-Saavedra D."/>
            <person name="Barton G.J."/>
            <person name="Westrop G.D."/>
            <person name="Mueller S."/>
            <person name="Dessi D."/>
            <person name="Fiori P.L."/>
            <person name="Ren Q."/>
            <person name="Paulsen I."/>
            <person name="Zhang H."/>
            <person name="Bastida-Corcuera F.D."/>
            <person name="Simoes-Barbosa A."/>
            <person name="Brown M.T."/>
            <person name="Hayes R.D."/>
            <person name="Mukherjee M."/>
            <person name="Okumura C.Y."/>
            <person name="Schneider R."/>
            <person name="Smith A.J."/>
            <person name="Vanacova S."/>
            <person name="Villalvazo M."/>
            <person name="Haas B.J."/>
            <person name="Pertea M."/>
            <person name="Feldblyum T.V."/>
            <person name="Utterback T.R."/>
            <person name="Shu C.L."/>
            <person name="Osoegawa K."/>
            <person name="de Jong P.J."/>
            <person name="Hrdy I."/>
            <person name="Horvathova L."/>
            <person name="Zubacova Z."/>
            <person name="Dolezal P."/>
            <person name="Malik S.B."/>
            <person name="Logsdon J.M. Jr."/>
            <person name="Henze K."/>
            <person name="Gupta A."/>
            <person name="Wang C.C."/>
            <person name="Dunne R.L."/>
            <person name="Upcroft J.A."/>
            <person name="Upcroft P."/>
            <person name="White O."/>
            <person name="Salzberg S.L."/>
            <person name="Tang P."/>
            <person name="Chiu C.-H."/>
            <person name="Lee Y.-S."/>
            <person name="Embley T.M."/>
            <person name="Coombs G.H."/>
            <person name="Mottram J.C."/>
            <person name="Tachezy J."/>
            <person name="Fraser-Liggett C.M."/>
            <person name="Johnson P.J."/>
        </authorList>
    </citation>
    <scope>NUCLEOTIDE SEQUENCE [LARGE SCALE GENOMIC DNA]</scope>
    <source>
        <strain evidence="2">G3</strain>
    </source>
</reference>
<evidence type="ECO:0000313" key="2">
    <source>
        <dbReference type="EMBL" id="EAY03760.1"/>
    </source>
</evidence>
<dbReference type="EMBL" id="DS113495">
    <property type="protein sequence ID" value="EAY03760.1"/>
    <property type="molecule type" value="Genomic_DNA"/>
</dbReference>
<feature type="transmembrane region" description="Helical" evidence="1">
    <location>
        <begin position="210"/>
        <end position="233"/>
    </location>
</feature>
<gene>
    <name evidence="2" type="ORF">TVAG_072530</name>
</gene>
<evidence type="ECO:0000313" key="3">
    <source>
        <dbReference type="Proteomes" id="UP000001542"/>
    </source>
</evidence>
<dbReference type="InParanoid" id="A2EUD6"/>
<dbReference type="AlphaFoldDB" id="A2EUD6"/>